<organism evidence="1 2">
    <name type="scientific">Fadolivirus FV1/VV64</name>
    <dbReference type="NCBI Taxonomy" id="3070911"/>
    <lineage>
        <taxon>Viruses</taxon>
        <taxon>Varidnaviria</taxon>
        <taxon>Bamfordvirae</taxon>
        <taxon>Nucleocytoviricota</taxon>
        <taxon>Megaviricetes</taxon>
        <taxon>Imitervirales</taxon>
        <taxon>Mimiviridae</taxon>
        <taxon>Klosneuvirinae</taxon>
        <taxon>Fadolivirus</taxon>
        <taxon>Fadolivirus algeromassiliense</taxon>
    </lineage>
</organism>
<dbReference type="EMBL" id="MT418680">
    <property type="protein sequence ID" value="QKF94662.1"/>
    <property type="molecule type" value="Genomic_DNA"/>
</dbReference>
<dbReference type="Pfam" id="PF08939">
    <property type="entry name" value="Bles03"/>
    <property type="match status" value="1"/>
</dbReference>
<reference evidence="1 2" key="1">
    <citation type="submission" date="2020-04" db="EMBL/GenBank/DDBJ databases">
        <title>Advantages and limits of metagenomic assembly and binning of a giant virus.</title>
        <authorList>
            <person name="Schulz F."/>
            <person name="Andreani J."/>
            <person name="Francis R."/>
            <person name="Boudjemaa H."/>
            <person name="Bou Khalil J.Y."/>
            <person name="Lee J."/>
            <person name="La Scola B."/>
            <person name="Woyke T."/>
        </authorList>
    </citation>
    <scope>NUCLEOTIDE SEQUENCE [LARGE SCALE GENOMIC DNA]</scope>
    <source>
        <strain evidence="1 2">FV1/VV64</strain>
    </source>
</reference>
<protein>
    <submittedName>
        <fullName evidence="1">DUF1917 protein</fullName>
    </submittedName>
</protein>
<evidence type="ECO:0000313" key="1">
    <source>
        <dbReference type="EMBL" id="QKF94662.1"/>
    </source>
</evidence>
<sequence>MNQLLKKCEEVDMVVKMTTESYKDFMLSINDNKEFIETINELVKFDSETIKIIKPLKYHYIKSKIDDRYEFICTYVYSKHYITNKETINKHNKGKWMLFGTLDELLEYWKIIRFNTYNNQLGYFAKFVGNEKGKVISIYFTDYNDKEKIMAYGNAIKQLLDYKNAMYFKPCYMTKNKQYGFGSWIYKIDSDEYEFVN</sequence>
<accession>A0A7D3R1P4</accession>
<gene>
    <name evidence="1" type="ORF">Fadolivirus_1_1204</name>
</gene>
<dbReference type="SUPFAM" id="SSF55418">
    <property type="entry name" value="eIF4e-like"/>
    <property type="match status" value="1"/>
</dbReference>
<proteinExistence type="predicted"/>
<name>A0A7D3R1P4_9VIRU</name>
<dbReference type="Gene3D" id="3.30.760.10">
    <property type="entry name" value="RNA Cap, Translation Initiation Factor Eif4e"/>
    <property type="match status" value="1"/>
</dbReference>
<dbReference type="InterPro" id="IPR015034">
    <property type="entry name" value="Bles03"/>
</dbReference>
<evidence type="ECO:0000313" key="2">
    <source>
        <dbReference type="Proteomes" id="UP001162001"/>
    </source>
</evidence>
<dbReference type="InterPro" id="IPR023398">
    <property type="entry name" value="TIF_eIF4e-like"/>
</dbReference>
<keyword evidence="2" id="KW-1185">Reference proteome</keyword>
<dbReference type="Proteomes" id="UP001162001">
    <property type="component" value="Segment"/>
</dbReference>